<dbReference type="Pfam" id="PF00437">
    <property type="entry name" value="T2SSE"/>
    <property type="match status" value="1"/>
</dbReference>
<dbReference type="InterPro" id="IPR027417">
    <property type="entry name" value="P-loop_NTPase"/>
</dbReference>
<dbReference type="PROSITE" id="PS00662">
    <property type="entry name" value="T2SP_E"/>
    <property type="match status" value="1"/>
</dbReference>
<dbReference type="SUPFAM" id="SSF52540">
    <property type="entry name" value="P-loop containing nucleoside triphosphate hydrolases"/>
    <property type="match status" value="1"/>
</dbReference>
<dbReference type="Proteomes" id="UP000807825">
    <property type="component" value="Unassembled WGS sequence"/>
</dbReference>
<sequence length="431" mass="49180">LSDLERLSEIKSLEEISHTDRNIRTAVDAMFRRCLSLRASDVHIEPKRTKSVIRMRIDGMLHDVDWIPSALHQAFTSRIKAMSQMDIAEKRRPQDGRIKIDTKKYEVEIRVSTVPTAFGEKTVCRIQDPELLFMDLEDLGFNPFDLTIFQSLVNRPFGIILVTGPTGSGKTTTLYSAMKILATAERNITTIEDPVEMVYERFNQISVNPAVSMLHNPEEKMTFGPMLRHVMRQDPDVIMIGEIRDEETASLAVQAALTGHLVFTTLHTNDALSAINRMLDLRVPSFLLASTVVGMLAQRLMRKVCPYCRQDYSVSIKDLNKRGFSFEGPEKILLKRGAGCHECRDTGYFKRESVYEVVAVDDDFAKLVTDEPDMLALKEMVRKKKFNTLWENAIRKMLHGITTPEEVLRVAQSDPHFREPIHLRKTVGWAE</sequence>
<dbReference type="Gene3D" id="3.40.50.300">
    <property type="entry name" value="P-loop containing nucleotide triphosphate hydrolases"/>
    <property type="match status" value="1"/>
</dbReference>
<dbReference type="Gene3D" id="3.30.450.90">
    <property type="match status" value="1"/>
</dbReference>
<feature type="non-terminal residue" evidence="5">
    <location>
        <position position="1"/>
    </location>
</feature>
<comment type="similarity">
    <text evidence="1">Belongs to the GSP E family.</text>
</comment>
<dbReference type="PANTHER" id="PTHR30258:SF13">
    <property type="entry name" value="SECRETION PATHWAY ATPASE-RELATED"/>
    <property type="match status" value="1"/>
</dbReference>
<comment type="caution">
    <text evidence="5">The sequence shown here is derived from an EMBL/GenBank/DDBJ whole genome shotgun (WGS) entry which is preliminary data.</text>
</comment>
<organism evidence="5 6">
    <name type="scientific">Desulfomonile tiedjei</name>
    <dbReference type="NCBI Taxonomy" id="2358"/>
    <lineage>
        <taxon>Bacteria</taxon>
        <taxon>Pseudomonadati</taxon>
        <taxon>Thermodesulfobacteriota</taxon>
        <taxon>Desulfomonilia</taxon>
        <taxon>Desulfomonilales</taxon>
        <taxon>Desulfomonilaceae</taxon>
        <taxon>Desulfomonile</taxon>
    </lineage>
</organism>
<dbReference type="GO" id="GO:0005524">
    <property type="term" value="F:ATP binding"/>
    <property type="evidence" value="ECO:0007669"/>
    <property type="project" value="UniProtKB-KW"/>
</dbReference>
<keyword evidence="2" id="KW-0547">Nucleotide-binding</keyword>
<accession>A0A9D6Z300</accession>
<evidence type="ECO:0000256" key="3">
    <source>
        <dbReference type="ARBA" id="ARBA00022840"/>
    </source>
</evidence>
<evidence type="ECO:0000256" key="2">
    <source>
        <dbReference type="ARBA" id="ARBA00022741"/>
    </source>
</evidence>
<name>A0A9D6Z300_9BACT</name>
<gene>
    <name evidence="5" type="ORF">HY912_07600</name>
</gene>
<dbReference type="GO" id="GO:0016887">
    <property type="term" value="F:ATP hydrolysis activity"/>
    <property type="evidence" value="ECO:0007669"/>
    <property type="project" value="TreeGrafter"/>
</dbReference>
<keyword evidence="3" id="KW-0067">ATP-binding</keyword>
<dbReference type="InterPro" id="IPR001482">
    <property type="entry name" value="T2SS/T4SS_dom"/>
</dbReference>
<dbReference type="GO" id="GO:0005886">
    <property type="term" value="C:plasma membrane"/>
    <property type="evidence" value="ECO:0007669"/>
    <property type="project" value="TreeGrafter"/>
</dbReference>
<reference evidence="5" key="1">
    <citation type="submission" date="2020-07" db="EMBL/GenBank/DDBJ databases">
        <title>Huge and variable diversity of episymbiotic CPR bacteria and DPANN archaea in groundwater ecosystems.</title>
        <authorList>
            <person name="He C.Y."/>
            <person name="Keren R."/>
            <person name="Whittaker M."/>
            <person name="Farag I.F."/>
            <person name="Doudna J."/>
            <person name="Cate J.H.D."/>
            <person name="Banfield J.F."/>
        </authorList>
    </citation>
    <scope>NUCLEOTIDE SEQUENCE</scope>
    <source>
        <strain evidence="5">NC_groundwater_1664_Pr3_B-0.1um_52_9</strain>
    </source>
</reference>
<feature type="domain" description="Bacterial type II secretion system protein E" evidence="4">
    <location>
        <begin position="231"/>
        <end position="245"/>
    </location>
</feature>
<dbReference type="PANTHER" id="PTHR30258">
    <property type="entry name" value="TYPE II SECRETION SYSTEM PROTEIN GSPE-RELATED"/>
    <property type="match status" value="1"/>
</dbReference>
<dbReference type="CDD" id="cd01129">
    <property type="entry name" value="PulE-GspE-like"/>
    <property type="match status" value="1"/>
</dbReference>
<proteinExistence type="inferred from homology"/>
<evidence type="ECO:0000313" key="5">
    <source>
        <dbReference type="EMBL" id="MBI5249344.1"/>
    </source>
</evidence>
<dbReference type="AlphaFoldDB" id="A0A9D6Z300"/>
<evidence type="ECO:0000313" key="6">
    <source>
        <dbReference type="Proteomes" id="UP000807825"/>
    </source>
</evidence>
<evidence type="ECO:0000256" key="1">
    <source>
        <dbReference type="ARBA" id="ARBA00006611"/>
    </source>
</evidence>
<dbReference type="EMBL" id="JACRDE010000209">
    <property type="protein sequence ID" value="MBI5249344.1"/>
    <property type="molecule type" value="Genomic_DNA"/>
</dbReference>
<protein>
    <submittedName>
        <fullName evidence="5">Type II/IV secretion system protein</fullName>
    </submittedName>
</protein>
<evidence type="ECO:0000259" key="4">
    <source>
        <dbReference type="PROSITE" id="PS00662"/>
    </source>
</evidence>